<keyword evidence="5" id="KW-1185">Reference proteome</keyword>
<dbReference type="SUPFAM" id="SSF46785">
    <property type="entry name" value="Winged helix' DNA-binding domain"/>
    <property type="match status" value="1"/>
</dbReference>
<dbReference type="InterPro" id="IPR036390">
    <property type="entry name" value="WH_DNA-bd_sf"/>
</dbReference>
<evidence type="ECO:0000313" key="5">
    <source>
        <dbReference type="Proteomes" id="UP000192940"/>
    </source>
</evidence>
<keyword evidence="2" id="KW-0804">Transcription</keyword>
<dbReference type="InterPro" id="IPR057727">
    <property type="entry name" value="WCX_dom"/>
</dbReference>
<dbReference type="STRING" id="1313296.SAMN05661091_1698"/>
<organism evidence="4 5">
    <name type="scientific">Paenibacillus uliginis N3/975</name>
    <dbReference type="NCBI Taxonomy" id="1313296"/>
    <lineage>
        <taxon>Bacteria</taxon>
        <taxon>Bacillati</taxon>
        <taxon>Bacillota</taxon>
        <taxon>Bacilli</taxon>
        <taxon>Bacillales</taxon>
        <taxon>Paenibacillaceae</taxon>
        <taxon>Paenibacillus</taxon>
    </lineage>
</organism>
<dbReference type="GO" id="GO:0003700">
    <property type="term" value="F:DNA-binding transcription factor activity"/>
    <property type="evidence" value="ECO:0007669"/>
    <property type="project" value="InterPro"/>
</dbReference>
<keyword evidence="1" id="KW-0805">Transcription regulation</keyword>
<dbReference type="Gene3D" id="1.10.10.10">
    <property type="entry name" value="Winged helix-like DNA-binding domain superfamily/Winged helix DNA-binding domain"/>
    <property type="match status" value="1"/>
</dbReference>
<dbReference type="PANTHER" id="PTHR34580">
    <property type="match status" value="1"/>
</dbReference>
<evidence type="ECO:0000256" key="2">
    <source>
        <dbReference type="ARBA" id="ARBA00023163"/>
    </source>
</evidence>
<dbReference type="InterPro" id="IPR026881">
    <property type="entry name" value="WYL_dom"/>
</dbReference>
<protein>
    <submittedName>
        <fullName evidence="4">Predicted DNA-binding transcriptional regulator YafY, contains an HTH and WYL domains</fullName>
    </submittedName>
</protein>
<dbReference type="PANTHER" id="PTHR34580:SF9">
    <property type="entry name" value="SLL5097 PROTEIN"/>
    <property type="match status" value="1"/>
</dbReference>
<feature type="domain" description="HTH deoR-type" evidence="3">
    <location>
        <begin position="1"/>
        <end position="60"/>
    </location>
</feature>
<dbReference type="AlphaFoldDB" id="A0A1X7H5U8"/>
<dbReference type="InterPro" id="IPR001034">
    <property type="entry name" value="DeoR_HTH"/>
</dbReference>
<name>A0A1X7H5U8_9BACL</name>
<accession>A0A1X7H5U8</accession>
<dbReference type="InterPro" id="IPR051534">
    <property type="entry name" value="CBASS_pafABC_assoc_protein"/>
</dbReference>
<reference evidence="4 5" key="1">
    <citation type="submission" date="2017-04" db="EMBL/GenBank/DDBJ databases">
        <authorList>
            <person name="Afonso C.L."/>
            <person name="Miller P.J."/>
            <person name="Scott M.A."/>
            <person name="Spackman E."/>
            <person name="Goraichik I."/>
            <person name="Dimitrov K.M."/>
            <person name="Suarez D.L."/>
            <person name="Swayne D.E."/>
        </authorList>
    </citation>
    <scope>NUCLEOTIDE SEQUENCE [LARGE SCALE GENOMIC DNA]</scope>
    <source>
        <strain evidence="4 5">N3/975</strain>
    </source>
</reference>
<dbReference type="GO" id="GO:0003677">
    <property type="term" value="F:DNA binding"/>
    <property type="evidence" value="ECO:0007669"/>
    <property type="project" value="UniProtKB-KW"/>
</dbReference>
<dbReference type="InterPro" id="IPR036388">
    <property type="entry name" value="WH-like_DNA-bd_sf"/>
</dbReference>
<evidence type="ECO:0000259" key="3">
    <source>
        <dbReference type="PROSITE" id="PS51000"/>
    </source>
</evidence>
<dbReference type="RefSeq" id="WP_208918589.1">
    <property type="nucleotide sequence ID" value="NZ_LT840184.1"/>
</dbReference>
<proteinExistence type="predicted"/>
<dbReference type="EMBL" id="LT840184">
    <property type="protein sequence ID" value="SMF79419.1"/>
    <property type="molecule type" value="Genomic_DNA"/>
</dbReference>
<dbReference type="Pfam" id="PF08279">
    <property type="entry name" value="HTH_11"/>
    <property type="match status" value="1"/>
</dbReference>
<dbReference type="Pfam" id="PF13280">
    <property type="entry name" value="WYL"/>
    <property type="match status" value="1"/>
</dbReference>
<dbReference type="Proteomes" id="UP000192940">
    <property type="component" value="Chromosome I"/>
</dbReference>
<gene>
    <name evidence="4" type="ORF">SAMN05661091_1698</name>
</gene>
<evidence type="ECO:0000313" key="4">
    <source>
        <dbReference type="EMBL" id="SMF79419.1"/>
    </source>
</evidence>
<dbReference type="InterPro" id="IPR013196">
    <property type="entry name" value="HTH_11"/>
</dbReference>
<dbReference type="PROSITE" id="PS52050">
    <property type="entry name" value="WYL"/>
    <property type="match status" value="1"/>
</dbReference>
<evidence type="ECO:0000256" key="1">
    <source>
        <dbReference type="ARBA" id="ARBA00023015"/>
    </source>
</evidence>
<dbReference type="PROSITE" id="PS51000">
    <property type="entry name" value="HTH_DEOR_2"/>
    <property type="match status" value="1"/>
</dbReference>
<sequence length="301" mass="35298">MNDRRLTIMRLLDSRKKFTARELAERFNVSVRTIQRDLDYLQQMGVPLYTEVGAHGGYRVLPNRILPPLQLTQHEAFGLFMMIEYLEKVPDFPYGSIRAHLAEHYFSSLPSDVQDMIIRMRQHITFHQYHSVQPESLTTKILSASVEKREIEFLYSSRSGTKNVKAYPIGIYYEHGYWYMPALKHERVLLYRVDRMQKVGTLNRSDNSIPTLKEWLDSEDKRESVEVVLQFTDFGARLAGSEPLFNSLQHNEWRGQVPPEEFPFIARRLLSYGPEAKVIAPRQLQELIMEMLKSSLSQYHQ</sequence>
<keyword evidence="4" id="KW-0238">DNA-binding</keyword>
<dbReference type="Pfam" id="PF25583">
    <property type="entry name" value="WCX"/>
    <property type="match status" value="1"/>
</dbReference>
<dbReference type="SMART" id="SM00420">
    <property type="entry name" value="HTH_DEOR"/>
    <property type="match status" value="1"/>
</dbReference>